<keyword evidence="8" id="KW-1185">Reference proteome</keyword>
<evidence type="ECO:0000313" key="8">
    <source>
        <dbReference type="Proteomes" id="UP000509448"/>
    </source>
</evidence>
<evidence type="ECO:0000256" key="1">
    <source>
        <dbReference type="ARBA" id="ARBA00010528"/>
    </source>
</evidence>
<gene>
    <name evidence="6" type="primary">rpl4</name>
    <name evidence="7" type="ORF">NAS2_0305</name>
</gene>
<keyword evidence="4 6" id="KW-0689">Ribosomal protein</keyword>
<evidence type="ECO:0000256" key="2">
    <source>
        <dbReference type="ARBA" id="ARBA00022730"/>
    </source>
</evidence>
<dbReference type="Proteomes" id="UP000509448">
    <property type="component" value="Chromosome"/>
</dbReference>
<protein>
    <recommendedName>
        <fullName evidence="6">Large ribosomal subunit protein uL4</fullName>
    </recommendedName>
</protein>
<dbReference type="KEGG" id="ccai:NAS2_0305"/>
<dbReference type="InterPro" id="IPR013000">
    <property type="entry name" value="Ribosomal_uL4_euk/arc_CS"/>
</dbReference>
<dbReference type="PANTHER" id="PTHR19431">
    <property type="entry name" value="60S RIBOSOMAL PROTEIN L4"/>
    <property type="match status" value="1"/>
</dbReference>
<organism evidence="7 8">
    <name type="scientific">Conexivisphaera calida</name>
    <dbReference type="NCBI Taxonomy" id="1874277"/>
    <lineage>
        <taxon>Archaea</taxon>
        <taxon>Nitrososphaerota</taxon>
        <taxon>Conexivisphaeria</taxon>
        <taxon>Conexivisphaerales</taxon>
        <taxon>Conexivisphaeraceae</taxon>
        <taxon>Conexivisphaera</taxon>
    </lineage>
</organism>
<keyword evidence="2 6" id="KW-0699">rRNA-binding</keyword>
<dbReference type="GO" id="GO:0003735">
    <property type="term" value="F:structural constituent of ribosome"/>
    <property type="evidence" value="ECO:0007669"/>
    <property type="project" value="InterPro"/>
</dbReference>
<reference evidence="7 8" key="1">
    <citation type="journal article" date="2019" name="ISME J.">
        <title>Isolation and characterization of a thermophilic sulfur- and iron-reducing thaumarchaeote from a terrestrial acidic hot spring.</title>
        <authorList>
            <person name="Kato S."/>
            <person name="Itoh T."/>
            <person name="Yuki M."/>
            <person name="Nagamori M."/>
            <person name="Ohnishi M."/>
            <person name="Uematsu K."/>
            <person name="Suzuki K."/>
            <person name="Takashina T."/>
            <person name="Ohkuma M."/>
        </authorList>
    </citation>
    <scope>NUCLEOTIDE SEQUENCE [LARGE SCALE GENOMIC DNA]</scope>
    <source>
        <strain evidence="7 8">NAS-02</strain>
    </source>
</reference>
<evidence type="ECO:0000256" key="5">
    <source>
        <dbReference type="ARBA" id="ARBA00023274"/>
    </source>
</evidence>
<comment type="subunit">
    <text evidence="6">Part of the 50S ribosomal subunit.</text>
</comment>
<keyword evidence="5 6" id="KW-0687">Ribonucleoprotein</keyword>
<dbReference type="GeneID" id="55584123"/>
<dbReference type="SUPFAM" id="SSF52166">
    <property type="entry name" value="Ribosomal protein L4"/>
    <property type="match status" value="1"/>
</dbReference>
<dbReference type="OrthoDB" id="10737at2157"/>
<dbReference type="GO" id="GO:0005840">
    <property type="term" value="C:ribosome"/>
    <property type="evidence" value="ECO:0007669"/>
    <property type="project" value="UniProtKB-KW"/>
</dbReference>
<dbReference type="GO" id="GO:1990904">
    <property type="term" value="C:ribonucleoprotein complex"/>
    <property type="evidence" value="ECO:0007669"/>
    <property type="project" value="UniProtKB-KW"/>
</dbReference>
<dbReference type="InterPro" id="IPR045240">
    <property type="entry name" value="Ribosomal_uL4_euk/arch"/>
</dbReference>
<dbReference type="Pfam" id="PF00573">
    <property type="entry name" value="Ribosomal_L4"/>
    <property type="match status" value="1"/>
</dbReference>
<comment type="function">
    <text evidence="6">Forms part of the polypeptide exit tunnel.</text>
</comment>
<dbReference type="EMBL" id="AP018732">
    <property type="protein sequence ID" value="BBE41697.1"/>
    <property type="molecule type" value="Genomic_DNA"/>
</dbReference>
<dbReference type="GO" id="GO:0006412">
    <property type="term" value="P:translation"/>
    <property type="evidence" value="ECO:0007669"/>
    <property type="project" value="UniProtKB-UniRule"/>
</dbReference>
<dbReference type="HAMAP" id="MF_01328_A">
    <property type="entry name" value="Ribosomal_uL4_A"/>
    <property type="match status" value="1"/>
</dbReference>
<dbReference type="InterPro" id="IPR019970">
    <property type="entry name" value="Ribosomall_uL4-arc"/>
</dbReference>
<evidence type="ECO:0000256" key="6">
    <source>
        <dbReference type="HAMAP-Rule" id="MF_01328"/>
    </source>
</evidence>
<proteinExistence type="inferred from homology"/>
<evidence type="ECO:0000256" key="4">
    <source>
        <dbReference type="ARBA" id="ARBA00022980"/>
    </source>
</evidence>
<evidence type="ECO:0000313" key="7">
    <source>
        <dbReference type="EMBL" id="BBE41697.1"/>
    </source>
</evidence>
<evidence type="ECO:0000256" key="3">
    <source>
        <dbReference type="ARBA" id="ARBA00022884"/>
    </source>
</evidence>
<comment type="function">
    <text evidence="6">One of the primary rRNA binding proteins, this protein initially binds near the 5'-end of the 23S rRNA. It is important during the early stages of 50S assembly. It makes multiple contacts with different domains of the 23S rRNA in the assembled 50S subunit and ribosome.</text>
</comment>
<dbReference type="NCBIfam" id="TIGR03672">
    <property type="entry name" value="rpl4p_arch"/>
    <property type="match status" value="1"/>
</dbReference>
<accession>A0A4P2VC39</accession>
<name>A0A4P2VC39_9ARCH</name>
<dbReference type="PROSITE" id="PS00939">
    <property type="entry name" value="RIBOSOMAL_L1E"/>
    <property type="match status" value="1"/>
</dbReference>
<dbReference type="RefSeq" id="WP_174448008.1">
    <property type="nucleotide sequence ID" value="NZ_AP018732.1"/>
</dbReference>
<keyword evidence="3 6" id="KW-0694">RNA-binding</keyword>
<dbReference type="GO" id="GO:0019843">
    <property type="term" value="F:rRNA binding"/>
    <property type="evidence" value="ECO:0007669"/>
    <property type="project" value="UniProtKB-UniRule"/>
</dbReference>
<comment type="similarity">
    <text evidence="1 6">Belongs to the universal ribosomal protein uL4 family.</text>
</comment>
<dbReference type="InterPro" id="IPR002136">
    <property type="entry name" value="Ribosomal_uL4"/>
</dbReference>
<dbReference type="InterPro" id="IPR023574">
    <property type="entry name" value="Ribosomal_uL4_dom_sf"/>
</dbReference>
<sequence length="267" mass="28686">MSRRVPVYTVTGDKSGEVDLPPVFEVPVRRDLIERSFWAEFTHALQPKGTDPMAGMRTSAESFGVGMGIARLARVKGRGYSRAGQAAGVAGVLKGRKPHPPRVDKVIYKRLNVKERRLATASAIAATSVLDLVRARGHAIPDSIEVPVVVTDELESLSRLKDLRALLEKLGLWADIERIANRSDRGGKASWRGRAHGSGKSILLVVSSDKGISRAAGNLPGVDVVLAKDVSVLDLAPGGRPGRLTVWSTAALRSLPHTLEEVYVNGP</sequence>
<dbReference type="AlphaFoldDB" id="A0A4P2VC39"/>
<dbReference type="Gene3D" id="3.40.1370.10">
    <property type="match status" value="1"/>
</dbReference>